<comment type="cofactor">
    <cofactor evidence="1">
        <name>Cu cation</name>
        <dbReference type="ChEBI" id="CHEBI:23378"/>
    </cofactor>
</comment>
<organism evidence="20 21">
    <name type="scientific">Tachysurus vachellii</name>
    <name type="common">Darkbarbel catfish</name>
    <name type="synonym">Pelteobagrus vachellii</name>
    <dbReference type="NCBI Taxonomy" id="175792"/>
    <lineage>
        <taxon>Eukaryota</taxon>
        <taxon>Metazoa</taxon>
        <taxon>Chordata</taxon>
        <taxon>Craniata</taxon>
        <taxon>Vertebrata</taxon>
        <taxon>Euteleostomi</taxon>
        <taxon>Actinopterygii</taxon>
        <taxon>Neopterygii</taxon>
        <taxon>Teleostei</taxon>
        <taxon>Ostariophysi</taxon>
        <taxon>Siluriformes</taxon>
        <taxon>Bagridae</taxon>
        <taxon>Tachysurus</taxon>
    </lineage>
</organism>
<evidence type="ECO:0000256" key="6">
    <source>
        <dbReference type="ARBA" id="ARBA00022692"/>
    </source>
</evidence>
<feature type="domain" description="Plastocyanin-like" evidence="19">
    <location>
        <begin position="816"/>
        <end position="912"/>
    </location>
</feature>
<evidence type="ECO:0000313" key="21">
    <source>
        <dbReference type="Proteomes" id="UP001187315"/>
    </source>
</evidence>
<feature type="signal peptide" evidence="17">
    <location>
        <begin position="1"/>
        <end position="25"/>
    </location>
</feature>
<dbReference type="FunFam" id="2.60.40.420:FF:000002">
    <property type="entry name" value="Hephaestin like 1"/>
    <property type="match status" value="1"/>
</dbReference>
<dbReference type="GO" id="GO:0004322">
    <property type="term" value="F:ferroxidase activity"/>
    <property type="evidence" value="ECO:0007669"/>
    <property type="project" value="UniProtKB-EC"/>
</dbReference>
<keyword evidence="21" id="KW-1185">Reference proteome</keyword>
<evidence type="ECO:0000256" key="2">
    <source>
        <dbReference type="ARBA" id="ARBA00004167"/>
    </source>
</evidence>
<dbReference type="InterPro" id="IPR033138">
    <property type="entry name" value="Cu_oxidase_CS"/>
</dbReference>
<evidence type="ECO:0000256" key="17">
    <source>
        <dbReference type="SAM" id="SignalP"/>
    </source>
</evidence>
<evidence type="ECO:0000256" key="12">
    <source>
        <dbReference type="ARBA" id="ARBA00023053"/>
    </source>
</evidence>
<dbReference type="InterPro" id="IPR011706">
    <property type="entry name" value="Cu-oxidase_C"/>
</dbReference>
<evidence type="ECO:0000256" key="16">
    <source>
        <dbReference type="ARBA" id="ARBA00023180"/>
    </source>
</evidence>
<keyword evidence="5" id="KW-0813">Transport</keyword>
<dbReference type="Pfam" id="PF07732">
    <property type="entry name" value="Cu-oxidase_3"/>
    <property type="match status" value="3"/>
</dbReference>
<dbReference type="InterPro" id="IPR011707">
    <property type="entry name" value="Cu-oxidase-like_N"/>
</dbReference>
<keyword evidence="6" id="KW-0812">Transmembrane</keyword>
<accession>A0AA88RZ46</accession>
<keyword evidence="16" id="KW-0325">Glycoprotein</keyword>
<dbReference type="FunFam" id="2.60.40.420:FF:000028">
    <property type="entry name" value="Ceruloplasmin"/>
    <property type="match status" value="1"/>
</dbReference>
<dbReference type="Gene3D" id="2.60.40.420">
    <property type="entry name" value="Cupredoxins - blue copper proteins"/>
    <property type="match status" value="3"/>
</dbReference>
<dbReference type="GO" id="GO:0005507">
    <property type="term" value="F:copper ion binding"/>
    <property type="evidence" value="ECO:0007669"/>
    <property type="project" value="InterPro"/>
</dbReference>
<comment type="subcellular location">
    <subcellularLocation>
        <location evidence="2">Membrane</location>
        <topology evidence="2">Single-pass membrane protein</topology>
    </subcellularLocation>
</comment>
<keyword evidence="13" id="KW-0406">Ion transport</keyword>
<dbReference type="PANTHER" id="PTHR11709">
    <property type="entry name" value="MULTI-COPPER OXIDASE"/>
    <property type="match status" value="1"/>
</dbReference>
<dbReference type="FunFam" id="2.60.40.420:FF:000009">
    <property type="entry name" value="Ceruloplasmin"/>
    <property type="match status" value="1"/>
</dbReference>
<dbReference type="Pfam" id="PF07731">
    <property type="entry name" value="Cu-oxidase_2"/>
    <property type="match status" value="1"/>
</dbReference>
<feature type="domain" description="Plastocyanin-like" evidence="19">
    <location>
        <begin position="100"/>
        <end position="206"/>
    </location>
</feature>
<dbReference type="Proteomes" id="UP001187315">
    <property type="component" value="Unassembled WGS sequence"/>
</dbReference>
<keyword evidence="8 17" id="KW-0732">Signal</keyword>
<keyword evidence="9" id="KW-0677">Repeat</keyword>
<keyword evidence="7" id="KW-0479">Metal-binding</keyword>
<feature type="domain" description="Plastocyanin-like" evidence="19">
    <location>
        <begin position="471"/>
        <end position="576"/>
    </location>
</feature>
<evidence type="ECO:0000256" key="11">
    <source>
        <dbReference type="ARBA" id="ARBA00023002"/>
    </source>
</evidence>
<dbReference type="GO" id="GO:0006826">
    <property type="term" value="P:iron ion transport"/>
    <property type="evidence" value="ECO:0007669"/>
    <property type="project" value="TreeGrafter"/>
</dbReference>
<dbReference type="EC" id="1.16.3.1" evidence="4"/>
<feature type="chain" id="PRO_5041651815" description="ferroxidase" evidence="17">
    <location>
        <begin position="26"/>
        <end position="1096"/>
    </location>
</feature>
<evidence type="ECO:0000313" key="20">
    <source>
        <dbReference type="EMBL" id="KAK2823517.1"/>
    </source>
</evidence>
<name>A0AA88RZ46_TACVA</name>
<evidence type="ECO:0000259" key="19">
    <source>
        <dbReference type="Pfam" id="PF07732"/>
    </source>
</evidence>
<keyword evidence="15" id="KW-1015">Disulfide bond</keyword>
<dbReference type="SUPFAM" id="SSF49503">
    <property type="entry name" value="Cupredoxins"/>
    <property type="match status" value="6"/>
</dbReference>
<comment type="similarity">
    <text evidence="3">Belongs to the multicopper oxidase family.</text>
</comment>
<dbReference type="GO" id="GO:0005886">
    <property type="term" value="C:plasma membrane"/>
    <property type="evidence" value="ECO:0007669"/>
    <property type="project" value="TreeGrafter"/>
</dbReference>
<dbReference type="AlphaFoldDB" id="A0AA88RZ46"/>
<dbReference type="PROSITE" id="PS00079">
    <property type="entry name" value="MULTICOPPER_OXIDASE1"/>
    <property type="match status" value="1"/>
</dbReference>
<evidence type="ECO:0000256" key="14">
    <source>
        <dbReference type="ARBA" id="ARBA00023136"/>
    </source>
</evidence>
<evidence type="ECO:0000256" key="10">
    <source>
        <dbReference type="ARBA" id="ARBA00022989"/>
    </source>
</evidence>
<dbReference type="InterPro" id="IPR008972">
    <property type="entry name" value="Cupredoxin"/>
</dbReference>
<evidence type="ECO:0000256" key="1">
    <source>
        <dbReference type="ARBA" id="ARBA00001935"/>
    </source>
</evidence>
<evidence type="ECO:0000256" key="9">
    <source>
        <dbReference type="ARBA" id="ARBA00022737"/>
    </source>
</evidence>
<keyword evidence="14" id="KW-0472">Membrane</keyword>
<dbReference type="FunFam" id="2.60.40.420:FF:000075">
    <property type="entry name" value="hephaestin isoform X2"/>
    <property type="match status" value="1"/>
</dbReference>
<comment type="caution">
    <text evidence="20">The sequence shown here is derived from an EMBL/GenBank/DDBJ whole genome shotgun (WGS) entry which is preliminary data.</text>
</comment>
<evidence type="ECO:0000256" key="4">
    <source>
        <dbReference type="ARBA" id="ARBA00013107"/>
    </source>
</evidence>
<dbReference type="PANTHER" id="PTHR11709:SF233">
    <property type="entry name" value="FERROXIDASE HEPHL1"/>
    <property type="match status" value="1"/>
</dbReference>
<proteinExistence type="inferred from homology"/>
<dbReference type="InterPro" id="IPR045087">
    <property type="entry name" value="Cu-oxidase_fam"/>
</dbReference>
<keyword evidence="12" id="KW-0915">Sodium</keyword>
<feature type="domain" description="Plastocyanin-like" evidence="18">
    <location>
        <begin position="970"/>
        <end position="1067"/>
    </location>
</feature>
<dbReference type="EMBL" id="JAVHJS010000021">
    <property type="protein sequence ID" value="KAK2823517.1"/>
    <property type="molecule type" value="Genomic_DNA"/>
</dbReference>
<evidence type="ECO:0000256" key="8">
    <source>
        <dbReference type="ARBA" id="ARBA00022729"/>
    </source>
</evidence>
<evidence type="ECO:0000256" key="7">
    <source>
        <dbReference type="ARBA" id="ARBA00022723"/>
    </source>
</evidence>
<sequence>MEFHINRRCFLSLITFCTLFGQNEGITRTFFIGIREENWDYAPGGYNRITGKPVTQDDHASLFLLQGPHRIGHVYKKAIYRQYTDATYSQEIFKPTWLGYLGPVIHAEVGDDIVIHLKNFAYRRYSLHPHGVHYEKDSEGALYPDKSSIAQKQDDGVPPGGNYTYTWRVKPEFAPTQGDSNCLTWAYHSHVIAYHDISSGLIGALLTCKKGILQPIPSGDNYSQVRRTDVDKDFLLLFSVVNENLSWYLEENIKMFCSDPTGVDPSDPDFQQSNQMNAINGYVFGNLPGLDLCQNKKVSWHFIGMGNEVDIHSAYFHGQTLLIDGHRFDTVSLFPATFMTALMEPLTIGRSVRLTIGRSVMSCQVNSHIQDGMQALFNVSQCAGETNSSVTPLNGTVRKYFIAAELVRWNYAPSGTDSFTNVSLNESGSNSELYFGTDNGRLGGEYTKVVYRAYTDETFTENISKDAYLGILGPVLRAEVGDTLQVTFLNKADRNYSIQSHGLQYAKLDEGAQYEDDTEKKGSNVQPGDSFNYTWYVREGPSDSDQACISYLYFSSHDPIRDTNSGLFGPLLVCKRGSLTPNNTQKDVDKEFFLLFTVMDENVSWYLKKNILIYGTNESDPENEGFQESNMMHAVNGYMYGNLPGLEVCDGDRVRWHVLGLGTDVDMHGVYFQGNTFRRDGITRDTLAVFPQTAVNVFMQPDTTGLFEVSCKVTDHYMGGMKQQYRVKNCRQRSSAPASAPTAHYYISAEELEWDYSPNRSWELEYFNTTEEDSPGSIFVGTGENRLGSKYKKVIYREYTNATFRTMKQRSSSEKHLEILGPIIRAEVGEVVHITFLNKATRPYSIQPHGVKTSPQNPAPVLPGNMSMYQWIVPESSGPGVSDPNCITFAYYSTVDSIKDTVSGLVGPLVICRKGTLNQNRQRLDVDREIALLFFIFDENMSWYLEQNIQTYYNSSKPLIRNDDFVESNKMHGINGKLYGNLQGVEMWQGERVNWYLLGLGGQVDLHTVHLHGQTFIYKTDLPHRDDVFDLIPGTFQTLELVAYTKGTWLLHCHVDDHIRAGMETTYSIKSSGASAVTQHLGIVSILAFISALGLK</sequence>
<evidence type="ECO:0000259" key="18">
    <source>
        <dbReference type="Pfam" id="PF07731"/>
    </source>
</evidence>
<protein>
    <recommendedName>
        <fullName evidence="4">ferroxidase</fullName>
        <ecNumber evidence="4">1.16.3.1</ecNumber>
    </recommendedName>
</protein>
<dbReference type="InterPro" id="IPR002355">
    <property type="entry name" value="Cu_oxidase_Cu_BS"/>
</dbReference>
<evidence type="ECO:0000256" key="5">
    <source>
        <dbReference type="ARBA" id="ARBA00022448"/>
    </source>
</evidence>
<keyword evidence="10" id="KW-1133">Transmembrane helix</keyword>
<keyword evidence="11" id="KW-0560">Oxidoreductase</keyword>
<evidence type="ECO:0000256" key="3">
    <source>
        <dbReference type="ARBA" id="ARBA00010609"/>
    </source>
</evidence>
<evidence type="ECO:0000256" key="15">
    <source>
        <dbReference type="ARBA" id="ARBA00023157"/>
    </source>
</evidence>
<evidence type="ECO:0000256" key="13">
    <source>
        <dbReference type="ARBA" id="ARBA00023065"/>
    </source>
</evidence>
<dbReference type="PROSITE" id="PS00080">
    <property type="entry name" value="MULTICOPPER_OXIDASE2"/>
    <property type="match status" value="1"/>
</dbReference>
<gene>
    <name evidence="20" type="ORF">Q7C36_020117</name>
</gene>
<reference evidence="20" key="1">
    <citation type="submission" date="2023-08" db="EMBL/GenBank/DDBJ databases">
        <title>Pelteobagrus vachellii genome.</title>
        <authorList>
            <person name="Liu H."/>
        </authorList>
    </citation>
    <scope>NUCLEOTIDE SEQUENCE</scope>
    <source>
        <strain evidence="20">PRFRI_2022a</strain>
        <tissue evidence="20">Muscle</tissue>
    </source>
</reference>